<evidence type="ECO:0000256" key="1">
    <source>
        <dbReference type="ARBA" id="ARBA00007315"/>
    </source>
</evidence>
<comment type="similarity">
    <text evidence="1">Belongs to the protein-tyrosine phosphatase family. Non-receptor class CDC14 subfamily.</text>
</comment>
<dbReference type="InterPro" id="IPR003595">
    <property type="entry name" value="Tyr_Pase_cat"/>
</dbReference>
<dbReference type="EC" id="3.1.3.48" evidence="2"/>
<dbReference type="SMART" id="SM00195">
    <property type="entry name" value="DSPc"/>
    <property type="match status" value="1"/>
</dbReference>
<dbReference type="STRING" id="112268.A0A182W4H2"/>
<feature type="domain" description="Tyrosine-protein phosphatase" evidence="9">
    <location>
        <begin position="203"/>
        <end position="362"/>
    </location>
</feature>
<protein>
    <recommendedName>
        <fullName evidence="2">protein-tyrosine-phosphatase</fullName>
        <ecNumber evidence="2">3.1.3.48</ecNumber>
    </recommendedName>
</protein>
<evidence type="ECO:0000256" key="2">
    <source>
        <dbReference type="ARBA" id="ARBA00013064"/>
    </source>
</evidence>
<keyword evidence="6" id="KW-0131">Cell cycle</keyword>
<organism evidence="11 12">
    <name type="scientific">Anopheles minimus</name>
    <dbReference type="NCBI Taxonomy" id="112268"/>
    <lineage>
        <taxon>Eukaryota</taxon>
        <taxon>Metazoa</taxon>
        <taxon>Ecdysozoa</taxon>
        <taxon>Arthropoda</taxon>
        <taxon>Hexapoda</taxon>
        <taxon>Insecta</taxon>
        <taxon>Pterygota</taxon>
        <taxon>Neoptera</taxon>
        <taxon>Endopterygota</taxon>
        <taxon>Diptera</taxon>
        <taxon>Nematocera</taxon>
        <taxon>Culicoidea</taxon>
        <taxon>Culicidae</taxon>
        <taxon>Anophelinae</taxon>
        <taxon>Anopheles</taxon>
    </lineage>
</organism>
<dbReference type="InterPro" id="IPR000387">
    <property type="entry name" value="Tyr_Pase_dom"/>
</dbReference>
<evidence type="ECO:0000259" key="9">
    <source>
        <dbReference type="PROSITE" id="PS50054"/>
    </source>
</evidence>
<dbReference type="Gene3D" id="3.90.190.10">
    <property type="entry name" value="Protein tyrosine phosphatase superfamily"/>
    <property type="match status" value="2"/>
</dbReference>
<evidence type="ECO:0000256" key="4">
    <source>
        <dbReference type="ARBA" id="ARBA00022801"/>
    </source>
</evidence>
<name>A0A182W4H2_9DIPT</name>
<dbReference type="PROSITE" id="PS50056">
    <property type="entry name" value="TYR_PHOSPHATASE_2"/>
    <property type="match status" value="1"/>
</dbReference>
<reference evidence="11" key="2">
    <citation type="submission" date="2020-05" db="UniProtKB">
        <authorList>
            <consortium name="EnsemblMetazoa"/>
        </authorList>
    </citation>
    <scope>IDENTIFICATION</scope>
    <source>
        <strain evidence="11">MINIMUS1</strain>
    </source>
</reference>
<keyword evidence="5" id="KW-0904">Protein phosphatase</keyword>
<feature type="compositionally biased region" description="Polar residues" evidence="7">
    <location>
        <begin position="1"/>
        <end position="10"/>
    </location>
</feature>
<keyword evidence="12" id="KW-1185">Reference proteome</keyword>
<dbReference type="InterPro" id="IPR044506">
    <property type="entry name" value="CDC14_C"/>
</dbReference>
<dbReference type="PANTHER" id="PTHR23339">
    <property type="entry name" value="TYROSINE SPECIFIC PROTEIN PHOSPHATASE AND DUAL SPECIFICITY PROTEIN PHOSPHATASE"/>
    <property type="match status" value="1"/>
</dbReference>
<dbReference type="AlphaFoldDB" id="A0A182W4H2"/>
<evidence type="ECO:0000313" key="11">
    <source>
        <dbReference type="EnsemblMetazoa" id="AMIN005235-PA"/>
    </source>
</evidence>
<feature type="region of interest" description="Disordered" evidence="7">
    <location>
        <begin position="530"/>
        <end position="643"/>
    </location>
</feature>
<evidence type="ECO:0000256" key="5">
    <source>
        <dbReference type="ARBA" id="ARBA00022912"/>
    </source>
</evidence>
<dbReference type="PROSITE" id="PS00383">
    <property type="entry name" value="TYR_PHOSPHATASE_1"/>
    <property type="match status" value="1"/>
</dbReference>
<dbReference type="InterPro" id="IPR029021">
    <property type="entry name" value="Prot-tyrosine_phosphatase-like"/>
</dbReference>
<dbReference type="InterPro" id="IPR050561">
    <property type="entry name" value="PTP"/>
</dbReference>
<dbReference type="FunFam" id="3.90.190.10:FF:000006">
    <property type="entry name" value="Dual specificity protein phosphatase CDC14B"/>
    <property type="match status" value="1"/>
</dbReference>
<dbReference type="VEuPathDB" id="VectorBase:AMIN005235"/>
<keyword evidence="8" id="KW-1133">Transmembrane helix</keyword>
<feature type="domain" description="Tyrosine specific protein phosphatases" evidence="10">
    <location>
        <begin position="286"/>
        <end position="348"/>
    </location>
</feature>
<dbReference type="Proteomes" id="UP000075920">
    <property type="component" value="Unassembled WGS sequence"/>
</dbReference>
<keyword evidence="3" id="KW-0132">Cell division</keyword>
<accession>A0A182W4H2</accession>
<dbReference type="Pfam" id="PF14671">
    <property type="entry name" value="DSPn"/>
    <property type="match status" value="1"/>
</dbReference>
<sequence>MARHNQNTVSEPIFSSDDEMRESESFKDSTLVESVTILPCRLQMAIMTKKPKFEENTNFYYFSTDEQLLYANFYQDFGPLNLAKLYRYCHFLNNALQQEARTSKTFIHYTRKDPKKILNACFLVGSYCIIYLRFNVQTAMKALAPILKHANGAKYCDASINDLAYLSLKDCLSGVLKGMQRNFFNFEDFNVNDYEYYECVENGDLNWVVPGKLLAFCGPNSRTERTSDTVMLGPEVYIEYFHAHTVTVVVRLNSPKYDAHTFTKSGIQHYDLYFSDGSTPSERLAKHFLKICENARGAIAVHCKAGLGRTGTLIGAYLIKHYQFTAMEAIAWLRICRPGSVIGQQQSWLISKQSQLLQEGELFRQQRQHHTYNPPDKHARGVYSLLIGEENEDTQNAKKANQEPTTGQDSENVQRISQRVDTMCLNDEDEPDSDRLDVASQVNNNVVHCKPTRIKKVAKLSSRYIRGSRLNGGRTIVTTTTSTTTTIRRGRGITNVPPLGGTQQRASLQDAHVARRKATVTSRQTVPVRVETTSAPSVRNQRNASLQNASQGDQLNSIKAARRHHVPTDSIQQKTRSSKVILPQPSTISSPPERHITPAPTIVDTDKGDSKLQSRNDTVKNNNPVEGGTSQPSFRPRAPRSHRFSTKVTTTVNQGKDVTYELSLDLNRVLRLKKGKTYETLLRFDAESNDLTDMFTFEVSINMADVLSGDTGDAQINPNVNANQRIKSLLSTLKASEAGPTTRGSLAFRKESNKASGLPQRATVKQFDKVVPAKLTWLVEEKNRLTFRVSFDLEVMHNIFPVPMYDQNRSATTHPASSELVRRQFETTVTGTREDDAGLYVNFSVKLNLLQMLDKPKMQGTYSGCVSTKSIPQPCSSKSLKPPLCSSSMALETDSPYTMLLLDHNGNDASAAAQHGKPQTIPSRIANTNAETDARPYKRLRVDVSRL</sequence>
<keyword evidence="8" id="KW-0812">Transmembrane</keyword>
<keyword evidence="4" id="KW-0378">Hydrolase</keyword>
<reference evidence="12" key="1">
    <citation type="submission" date="2013-03" db="EMBL/GenBank/DDBJ databases">
        <title>The Genome Sequence of Anopheles minimus MINIMUS1.</title>
        <authorList>
            <consortium name="The Broad Institute Genomics Platform"/>
            <person name="Neafsey D.E."/>
            <person name="Walton C."/>
            <person name="Walker B."/>
            <person name="Young S.K."/>
            <person name="Zeng Q."/>
            <person name="Gargeya S."/>
            <person name="Fitzgerald M."/>
            <person name="Haas B."/>
            <person name="Abouelleil A."/>
            <person name="Allen A.W."/>
            <person name="Alvarado L."/>
            <person name="Arachchi H.M."/>
            <person name="Berlin A.M."/>
            <person name="Chapman S.B."/>
            <person name="Gainer-Dewar J."/>
            <person name="Goldberg J."/>
            <person name="Griggs A."/>
            <person name="Gujja S."/>
            <person name="Hansen M."/>
            <person name="Howarth C."/>
            <person name="Imamovic A."/>
            <person name="Ireland A."/>
            <person name="Larimer J."/>
            <person name="McCowan C."/>
            <person name="Murphy C."/>
            <person name="Pearson M."/>
            <person name="Poon T.W."/>
            <person name="Priest M."/>
            <person name="Roberts A."/>
            <person name="Saif S."/>
            <person name="Shea T."/>
            <person name="Sisk P."/>
            <person name="Sykes S."/>
            <person name="Wortman J."/>
            <person name="Nusbaum C."/>
            <person name="Birren B."/>
        </authorList>
    </citation>
    <scope>NUCLEOTIDE SEQUENCE [LARGE SCALE GENOMIC DNA]</scope>
    <source>
        <strain evidence="12">MINIMUS1</strain>
    </source>
</reference>
<evidence type="ECO:0000259" key="10">
    <source>
        <dbReference type="PROSITE" id="PS50056"/>
    </source>
</evidence>
<feature type="compositionally biased region" description="Polar residues" evidence="7">
    <location>
        <begin position="530"/>
        <end position="557"/>
    </location>
</feature>
<dbReference type="InterPro" id="IPR020422">
    <property type="entry name" value="TYR_PHOSPHATASE_DUAL_dom"/>
</dbReference>
<dbReference type="PROSITE" id="PS50054">
    <property type="entry name" value="TYR_PHOSPHATASE_DUAL"/>
    <property type="match status" value="1"/>
</dbReference>
<proteinExistence type="inferred from homology"/>
<evidence type="ECO:0000256" key="6">
    <source>
        <dbReference type="ARBA" id="ARBA00023306"/>
    </source>
</evidence>
<evidence type="ECO:0000313" key="12">
    <source>
        <dbReference type="Proteomes" id="UP000075920"/>
    </source>
</evidence>
<dbReference type="CDD" id="cd17657">
    <property type="entry name" value="CDC14_N"/>
    <property type="match status" value="1"/>
</dbReference>
<dbReference type="EnsemblMetazoa" id="AMIN005235-RA">
    <property type="protein sequence ID" value="AMIN005235-PA"/>
    <property type="gene ID" value="AMIN005235"/>
</dbReference>
<feature type="region of interest" description="Disordered" evidence="7">
    <location>
        <begin position="393"/>
        <end position="415"/>
    </location>
</feature>
<keyword evidence="8" id="KW-0472">Membrane</keyword>
<dbReference type="InterPro" id="IPR029260">
    <property type="entry name" value="DSPn"/>
</dbReference>
<dbReference type="Pfam" id="PF00782">
    <property type="entry name" value="DSPc"/>
    <property type="match status" value="1"/>
</dbReference>
<evidence type="ECO:0000256" key="7">
    <source>
        <dbReference type="SAM" id="MobiDB-lite"/>
    </source>
</evidence>
<feature type="region of interest" description="Disordered" evidence="7">
    <location>
        <begin position="1"/>
        <end position="27"/>
    </location>
</feature>
<dbReference type="SMART" id="SM00404">
    <property type="entry name" value="PTPc_motif"/>
    <property type="match status" value="1"/>
</dbReference>
<dbReference type="GO" id="GO:0051301">
    <property type="term" value="P:cell division"/>
    <property type="evidence" value="ECO:0007669"/>
    <property type="project" value="UniProtKB-KW"/>
</dbReference>
<feature type="compositionally biased region" description="Polar residues" evidence="7">
    <location>
        <begin position="397"/>
        <end position="415"/>
    </location>
</feature>
<dbReference type="SUPFAM" id="SSF52799">
    <property type="entry name" value="(Phosphotyrosine protein) phosphatases II"/>
    <property type="match status" value="2"/>
</dbReference>
<feature type="compositionally biased region" description="Polar residues" evidence="7">
    <location>
        <begin position="619"/>
        <end position="633"/>
    </location>
</feature>
<dbReference type="InterPro" id="IPR000340">
    <property type="entry name" value="Dual-sp_phosphatase_cat-dom"/>
</dbReference>
<dbReference type="InterPro" id="IPR016130">
    <property type="entry name" value="Tyr_Pase_AS"/>
</dbReference>
<evidence type="ECO:0000256" key="8">
    <source>
        <dbReference type="SAM" id="Phobius"/>
    </source>
</evidence>
<evidence type="ECO:0000256" key="3">
    <source>
        <dbReference type="ARBA" id="ARBA00022618"/>
    </source>
</evidence>
<feature type="transmembrane region" description="Helical" evidence="8">
    <location>
        <begin position="117"/>
        <end position="134"/>
    </location>
</feature>
<dbReference type="CDD" id="cd14499">
    <property type="entry name" value="CDC14_C"/>
    <property type="match status" value="1"/>
</dbReference>
<feature type="compositionally biased region" description="Basic and acidic residues" evidence="7">
    <location>
        <begin position="604"/>
        <end position="618"/>
    </location>
</feature>
<dbReference type="GO" id="GO:0004725">
    <property type="term" value="F:protein tyrosine phosphatase activity"/>
    <property type="evidence" value="ECO:0007669"/>
    <property type="project" value="UniProtKB-EC"/>
</dbReference>